<keyword evidence="3" id="KW-0645">Protease</keyword>
<feature type="region of interest" description="Disordered" evidence="6">
    <location>
        <begin position="762"/>
        <end position="861"/>
    </location>
</feature>
<gene>
    <name evidence="8" type="ORF">SPSC_02657</name>
</gene>
<keyword evidence="5" id="KW-0378">Hydrolase</keyword>
<dbReference type="GO" id="GO:0006508">
    <property type="term" value="P:proteolysis"/>
    <property type="evidence" value="ECO:0007669"/>
    <property type="project" value="UniProtKB-KW"/>
</dbReference>
<feature type="compositionally biased region" description="Polar residues" evidence="6">
    <location>
        <begin position="197"/>
        <end position="210"/>
    </location>
</feature>
<evidence type="ECO:0000256" key="4">
    <source>
        <dbReference type="ARBA" id="ARBA00022786"/>
    </source>
</evidence>
<evidence type="ECO:0000259" key="7">
    <source>
        <dbReference type="PROSITE" id="PS50600"/>
    </source>
</evidence>
<dbReference type="PROSITE" id="PS50600">
    <property type="entry name" value="ULP_PROTEASE"/>
    <property type="match status" value="1"/>
</dbReference>
<evidence type="ECO:0000256" key="2">
    <source>
        <dbReference type="ARBA" id="ARBA00022553"/>
    </source>
</evidence>
<reference evidence="8" key="1">
    <citation type="submission" date="2014-06" db="EMBL/GenBank/DDBJ databases">
        <authorList>
            <person name="Ju J."/>
            <person name="Zhang J."/>
        </authorList>
    </citation>
    <scope>NUCLEOTIDE SEQUENCE</scope>
    <source>
        <strain evidence="8">SscI8</strain>
    </source>
</reference>
<feature type="region of interest" description="Disordered" evidence="6">
    <location>
        <begin position="1110"/>
        <end position="1183"/>
    </location>
</feature>
<dbReference type="GO" id="GO:0070139">
    <property type="term" value="F:SUMO-specific endopeptidase activity"/>
    <property type="evidence" value="ECO:0007669"/>
    <property type="project" value="TreeGrafter"/>
</dbReference>
<comment type="similarity">
    <text evidence="1">Belongs to the peptidase C48 family.</text>
</comment>
<feature type="compositionally biased region" description="Low complexity" evidence="6">
    <location>
        <begin position="312"/>
        <end position="334"/>
    </location>
</feature>
<feature type="region of interest" description="Disordered" evidence="6">
    <location>
        <begin position="528"/>
        <end position="567"/>
    </location>
</feature>
<feature type="region of interest" description="Disordered" evidence="6">
    <location>
        <begin position="906"/>
        <end position="973"/>
    </location>
</feature>
<feature type="compositionally biased region" description="Basic and acidic residues" evidence="6">
    <location>
        <begin position="1110"/>
        <end position="1134"/>
    </location>
</feature>
<dbReference type="SUPFAM" id="SSF54001">
    <property type="entry name" value="Cysteine proteinases"/>
    <property type="match status" value="1"/>
</dbReference>
<proteinExistence type="inferred from homology"/>
<organism evidence="8">
    <name type="scientific">Sporisorium scitamineum</name>
    <dbReference type="NCBI Taxonomy" id="49012"/>
    <lineage>
        <taxon>Eukaryota</taxon>
        <taxon>Fungi</taxon>
        <taxon>Dikarya</taxon>
        <taxon>Basidiomycota</taxon>
        <taxon>Ustilaginomycotina</taxon>
        <taxon>Ustilaginomycetes</taxon>
        <taxon>Ustilaginales</taxon>
        <taxon>Ustilaginaceae</taxon>
        <taxon>Sporisorium</taxon>
    </lineage>
</organism>
<dbReference type="EMBL" id="LK056664">
    <property type="protein sequence ID" value="CDU24028.1"/>
    <property type="molecule type" value="Genomic_DNA"/>
</dbReference>
<dbReference type="GO" id="GO:0005737">
    <property type="term" value="C:cytoplasm"/>
    <property type="evidence" value="ECO:0007669"/>
    <property type="project" value="TreeGrafter"/>
</dbReference>
<feature type="region of interest" description="Disordered" evidence="6">
    <location>
        <begin position="1"/>
        <end position="377"/>
    </location>
</feature>
<evidence type="ECO:0000256" key="1">
    <source>
        <dbReference type="ARBA" id="ARBA00005234"/>
    </source>
</evidence>
<dbReference type="GO" id="GO:0016926">
    <property type="term" value="P:protein desumoylation"/>
    <property type="evidence" value="ECO:0007669"/>
    <property type="project" value="TreeGrafter"/>
</dbReference>
<feature type="compositionally biased region" description="Basic and acidic residues" evidence="6">
    <location>
        <begin position="906"/>
        <end position="925"/>
    </location>
</feature>
<accession>A0A127ZD31</accession>
<feature type="compositionally biased region" description="Polar residues" evidence="6">
    <location>
        <begin position="84"/>
        <end position="105"/>
    </location>
</feature>
<feature type="compositionally biased region" description="Low complexity" evidence="6">
    <location>
        <begin position="1369"/>
        <end position="1383"/>
    </location>
</feature>
<feature type="domain" description="Ubiquitin-like protease family profile" evidence="7">
    <location>
        <begin position="654"/>
        <end position="1035"/>
    </location>
</feature>
<dbReference type="Pfam" id="PF02902">
    <property type="entry name" value="Peptidase_C48"/>
    <property type="match status" value="2"/>
</dbReference>
<feature type="compositionally biased region" description="Basic and acidic residues" evidence="6">
    <location>
        <begin position="798"/>
        <end position="810"/>
    </location>
</feature>
<sequence>MARNVSKEERESISRLHGIPASAPPPKRTLIPIPRNGAVPTNSSSPKHGQFGRHKSSYPNPQPPFRDNLHDDVDRQSARRTGYRSASQSTPSPNSQARLPPTTSKAALIDISASSKPDKGKGKAQDVSPRTTRSKSLRKASAQSETINLASDDDGDDDVLHIVPQPSSSSRASKRPSELADKSAALQAKDKRRRNEAASSSKSMQLSATPLKSFYASPETSRARPANRPNLNFIHRRPDGPIQLEEPNPRRPSGSTSVVHVRESPDSEPDIEVISPHRLNRGSSSQPRPKIVDRMKPKASSSVLLDLVAPRSSSAAADKVSSSRSPTRSPQSTSNLEPSPSPQDHDINDSSRGLKHSRADTATSPSQEKPAHDEPLTMPFEVHLRAVVVSDAWRSRAHDQPRLVVNLHALFFGVDVEQMIKIRYSDIRQVMASKLDVKHCGTFCFTLTPNSESAANVQHIFSDYDPRASGDAAQIQLIARDLSQVDLINHNRAIVWITQRLRESSTDSVKLLWLDRFSAKSKISSVDTVKQASWPDPSTTPAQPRPKRTIIRPGDSRPPDVPETTRTITTYTPSVPRKKTFNIQPDSPKFPADVNVDVDMPDAFSKSKSPTTPSLSIPKAKPAFNPAPKVEVRRPRVSSDGTILVYPYEGIGAMSLRDSDFDKLLEGGLLNDVVIEFGMKFILEEIRAKDPQLADSIHVFNTFFIPILMSDSVENSYAKLRRWTAKEDLFSKKYIVIPVNENYHWYLALIVNPAYILTEHSKDNSSEQDKEEVAQALTPPLEDATRQPSSLNGATPAESKEAAPEPRKEATMFGSEEPETPPLPPLHLPLQSFGNSSASLPSPMDVDRGSRGGTPTRTTANATDPDQLIIITLDSLGQRHVKLSNKLFEYLWREAWDKKKSTILKPPKETIDDKDSQTKPHDKINQDASLPGRSDEMTHAQAAASDKEGPRDQAKETPKDATNNSTEEAAVHVDGVRSVKVQDKRRSVAYAATKPAEAEAWAKTLSKAVYINAQVPEQPNFCDCGIYLLHYIDRFFREPDKLLKLMVNAKDRLGSANKAGSAMRQQVKKDIERSVEAEWQAGEVNSKRAYWRSKLVELSEGWEEYKKMKKRKEESGAKSEQEETKPGKDQKEQEQAPSPPKDGDIPMPDADPERGGNNEDLPSMEQSQKASEEDTADSLGVTGVSLDEIERSVNDCVHGTDPVASLVVDNILAQAMAAQNGPLSQEQLEQLQMEDRQEADHRKPASEGRFNSSDIPRSAVPKGGNPASNEAPSEPRVLGQLQTKQVRESPSLPARSVPPQPLEHRHEQVQQHQQQNTPSPFGFNILPTPSSASEPPPASLSFTSSKNVAVRDAEDSSINGDGKPLSHTSFDSDSSSSSDSDGM</sequence>
<dbReference type="PANTHER" id="PTHR46896">
    <property type="entry name" value="SENTRIN-SPECIFIC PROTEASE"/>
    <property type="match status" value="1"/>
</dbReference>
<keyword evidence="4" id="KW-0833">Ubl conjugation pathway</keyword>
<dbReference type="InterPro" id="IPR038765">
    <property type="entry name" value="Papain-like_cys_pep_sf"/>
</dbReference>
<dbReference type="InterPro" id="IPR003653">
    <property type="entry name" value="Peptidase_C48_C"/>
</dbReference>
<feature type="compositionally biased region" description="Basic and acidic residues" evidence="6">
    <location>
        <begin position="762"/>
        <end position="773"/>
    </location>
</feature>
<evidence type="ECO:0000256" key="5">
    <source>
        <dbReference type="ARBA" id="ARBA00022801"/>
    </source>
</evidence>
<keyword evidence="2" id="KW-0597">Phosphoprotein</keyword>
<dbReference type="Gene3D" id="1.10.418.20">
    <property type="match status" value="1"/>
</dbReference>
<feature type="region of interest" description="Disordered" evidence="6">
    <location>
        <begin position="1223"/>
        <end position="1383"/>
    </location>
</feature>
<feature type="compositionally biased region" description="Basic and acidic residues" evidence="6">
    <location>
        <begin position="1233"/>
        <end position="1246"/>
    </location>
</feature>
<dbReference type="Gene3D" id="3.30.310.130">
    <property type="entry name" value="Ubiquitin-related"/>
    <property type="match status" value="1"/>
</dbReference>
<evidence type="ECO:0000313" key="8">
    <source>
        <dbReference type="EMBL" id="CDU24028.1"/>
    </source>
</evidence>
<dbReference type="InterPro" id="IPR051947">
    <property type="entry name" value="Sentrin-specific_protease"/>
</dbReference>
<feature type="compositionally biased region" description="Polar residues" evidence="6">
    <location>
        <begin position="528"/>
        <end position="542"/>
    </location>
</feature>
<dbReference type="OrthoDB" id="442460at2759"/>
<protein>
    <recommendedName>
        <fullName evidence="7">Ubiquitin-like protease family profile domain-containing protein</fullName>
    </recommendedName>
</protein>
<feature type="compositionally biased region" description="Basic and acidic residues" evidence="6">
    <location>
        <begin position="67"/>
        <end position="77"/>
    </location>
</feature>
<dbReference type="PANTHER" id="PTHR46896:SF3">
    <property type="entry name" value="FI06413P-RELATED"/>
    <property type="match status" value="1"/>
</dbReference>
<evidence type="ECO:0000256" key="6">
    <source>
        <dbReference type="SAM" id="MobiDB-lite"/>
    </source>
</evidence>
<evidence type="ECO:0000256" key="3">
    <source>
        <dbReference type="ARBA" id="ARBA00022670"/>
    </source>
</evidence>
<name>A0A127ZD31_9BASI</name>
<feature type="compositionally biased region" description="Basic and acidic residues" evidence="6">
    <location>
        <begin position="945"/>
        <end position="959"/>
    </location>
</feature>
<feature type="compositionally biased region" description="Basic and acidic residues" evidence="6">
    <location>
        <begin position="1"/>
        <end position="14"/>
    </location>
</feature>
<dbReference type="GO" id="GO:0005634">
    <property type="term" value="C:nucleus"/>
    <property type="evidence" value="ECO:0007669"/>
    <property type="project" value="TreeGrafter"/>
</dbReference>